<dbReference type="EMBL" id="MEUT01000079">
    <property type="protein sequence ID" value="OGC48047.1"/>
    <property type="molecule type" value="Genomic_DNA"/>
</dbReference>
<sequence length="405" mass="47997">MELRTILITILVITTISLVGYKYYEYQQLLNLIKTVDENAREELLLVEEEDKLSKQAFQKFNEYISSWNSENFVKLNEQEKIDKTNEYLINIINAVKFSNNKSQEYKNAIIKNSEEILELKSAGKLLIGNRKNHHISVTDFIGRYYYHELEAVNTALVEDILSSNWLEAEKDMLVTDQYELSTKNSNEQTYKDYFFILSPLEKYNRNDFTFSNDNLLIQDYPYGYEVLQRYKRFLKSYYQINRDFISGDYESVNYKASKLEDDAVNTSTIDWNKFVNENNEKKTELRKKILDNLINLLKLIKEFDNLNLGNYPFVESINYSIFDITMCNAYMYKTSLYSDISGENIKAQTFEELLKELSILSPKTEYLDVYFDKDTLNYKNSENKFLFNCLDKTTNKNYLFTLSK</sequence>
<comment type="caution">
    <text evidence="1">The sequence shown here is derived from an EMBL/GenBank/DDBJ whole genome shotgun (WGS) entry which is preliminary data.</text>
</comment>
<organism evidence="1 2">
    <name type="scientific">candidate division WWE3 bacterium RBG_16_37_10</name>
    <dbReference type="NCBI Taxonomy" id="1802610"/>
    <lineage>
        <taxon>Bacteria</taxon>
        <taxon>Katanobacteria</taxon>
    </lineage>
</organism>
<gene>
    <name evidence="1" type="ORF">A2W32_01670</name>
</gene>
<accession>A0A1F4USV5</accession>
<proteinExistence type="predicted"/>
<dbReference type="Proteomes" id="UP000177371">
    <property type="component" value="Unassembled WGS sequence"/>
</dbReference>
<protein>
    <submittedName>
        <fullName evidence="1">Uncharacterized protein</fullName>
    </submittedName>
</protein>
<dbReference type="AlphaFoldDB" id="A0A1F4USV5"/>
<name>A0A1F4USV5_UNCKA</name>
<evidence type="ECO:0000313" key="1">
    <source>
        <dbReference type="EMBL" id="OGC48047.1"/>
    </source>
</evidence>
<evidence type="ECO:0000313" key="2">
    <source>
        <dbReference type="Proteomes" id="UP000177371"/>
    </source>
</evidence>
<reference evidence="1 2" key="1">
    <citation type="journal article" date="2016" name="Nat. Commun.">
        <title>Thousands of microbial genomes shed light on interconnected biogeochemical processes in an aquifer system.</title>
        <authorList>
            <person name="Anantharaman K."/>
            <person name="Brown C.T."/>
            <person name="Hug L.A."/>
            <person name="Sharon I."/>
            <person name="Castelle C.J."/>
            <person name="Probst A.J."/>
            <person name="Thomas B.C."/>
            <person name="Singh A."/>
            <person name="Wilkins M.J."/>
            <person name="Karaoz U."/>
            <person name="Brodie E.L."/>
            <person name="Williams K.H."/>
            <person name="Hubbard S.S."/>
            <person name="Banfield J.F."/>
        </authorList>
    </citation>
    <scope>NUCLEOTIDE SEQUENCE [LARGE SCALE GENOMIC DNA]</scope>
</reference>